<organism evidence="1 2">
    <name type="scientific">Panicum miliaceum</name>
    <name type="common">Proso millet</name>
    <name type="synonym">Broomcorn millet</name>
    <dbReference type="NCBI Taxonomy" id="4540"/>
    <lineage>
        <taxon>Eukaryota</taxon>
        <taxon>Viridiplantae</taxon>
        <taxon>Streptophyta</taxon>
        <taxon>Embryophyta</taxon>
        <taxon>Tracheophyta</taxon>
        <taxon>Spermatophyta</taxon>
        <taxon>Magnoliopsida</taxon>
        <taxon>Liliopsida</taxon>
        <taxon>Poales</taxon>
        <taxon>Poaceae</taxon>
        <taxon>PACMAD clade</taxon>
        <taxon>Panicoideae</taxon>
        <taxon>Panicodae</taxon>
        <taxon>Paniceae</taxon>
        <taxon>Panicinae</taxon>
        <taxon>Panicum</taxon>
        <taxon>Panicum sect. Panicum</taxon>
    </lineage>
</organism>
<proteinExistence type="predicted"/>
<dbReference type="EMBL" id="PQIB02000013">
    <property type="protein sequence ID" value="RLM74453.1"/>
    <property type="molecule type" value="Genomic_DNA"/>
</dbReference>
<dbReference type="AlphaFoldDB" id="A0A3L6QA15"/>
<evidence type="ECO:0000313" key="1">
    <source>
        <dbReference type="EMBL" id="RLM74453.1"/>
    </source>
</evidence>
<dbReference type="Proteomes" id="UP000275267">
    <property type="component" value="Unassembled WGS sequence"/>
</dbReference>
<keyword evidence="2" id="KW-1185">Reference proteome</keyword>
<gene>
    <name evidence="1" type="ORF">C2845_PM15G05180</name>
</gene>
<evidence type="ECO:0000313" key="2">
    <source>
        <dbReference type="Proteomes" id="UP000275267"/>
    </source>
</evidence>
<sequence>MVEEHTFPHQIHHILAGFRWGSGEDDADELLHHLDDFFLAGDLGEGHPQGFPSSSQALMDELNPIYTDAALRQQVAPCSCSTCR</sequence>
<reference evidence="2" key="1">
    <citation type="journal article" date="2019" name="Nat. Commun.">
        <title>The genome of broomcorn millet.</title>
        <authorList>
            <person name="Zou C."/>
            <person name="Miki D."/>
            <person name="Li D."/>
            <person name="Tang Q."/>
            <person name="Xiao L."/>
            <person name="Rajput S."/>
            <person name="Deng P."/>
            <person name="Jia W."/>
            <person name="Huang R."/>
            <person name="Zhang M."/>
            <person name="Sun Y."/>
            <person name="Hu J."/>
            <person name="Fu X."/>
            <person name="Schnable P.S."/>
            <person name="Li F."/>
            <person name="Zhang H."/>
            <person name="Feng B."/>
            <person name="Zhu X."/>
            <person name="Liu R."/>
            <person name="Schnable J.C."/>
            <person name="Zhu J.-K."/>
            <person name="Zhang H."/>
        </authorList>
    </citation>
    <scope>NUCLEOTIDE SEQUENCE [LARGE SCALE GENOMIC DNA]</scope>
</reference>
<comment type="caution">
    <text evidence="1">The sequence shown here is derived from an EMBL/GenBank/DDBJ whole genome shotgun (WGS) entry which is preliminary data.</text>
</comment>
<name>A0A3L6QA15_PANMI</name>
<accession>A0A3L6QA15</accession>
<protein>
    <submittedName>
        <fullName evidence="1">Uncharacterized protein</fullName>
    </submittedName>
</protein>